<comment type="caution">
    <text evidence="1">The sequence shown here is derived from an EMBL/GenBank/DDBJ whole genome shotgun (WGS) entry which is preliminary data.</text>
</comment>
<dbReference type="InterPro" id="IPR052025">
    <property type="entry name" value="Xyloglucanase_GH74"/>
</dbReference>
<accession>A0A0F0H6D3</accession>
<dbReference type="eggNOG" id="COG4447">
    <property type="taxonomic scope" value="Bacteria"/>
</dbReference>
<name>A0A0F0H6D3_LENAE</name>
<reference evidence="1 2" key="1">
    <citation type="submission" date="2015-02" db="EMBL/GenBank/DDBJ databases">
        <authorList>
            <person name="Ju K.-S."/>
            <person name="Doroghazi J.R."/>
            <person name="Metcalf W."/>
        </authorList>
    </citation>
    <scope>NUCLEOTIDE SEQUENCE [LARGE SCALE GENOMIC DNA]</scope>
    <source>
        <strain evidence="1 2">NRRL B-16140</strain>
    </source>
</reference>
<dbReference type="PATRIC" id="fig|68170.10.peg.9017"/>
<dbReference type="EMBL" id="JYJG01000045">
    <property type="protein sequence ID" value="KJK51060.1"/>
    <property type="molecule type" value="Genomic_DNA"/>
</dbReference>
<dbReference type="GO" id="GO:0010411">
    <property type="term" value="P:xyloglucan metabolic process"/>
    <property type="evidence" value="ECO:0007669"/>
    <property type="project" value="TreeGrafter"/>
</dbReference>
<sequence length="359" mass="39051">MTVVVAIGTRKGLWLARSEDRITWQVDGPHHAMQEVYAVAFDIRSGVRLLAGVASPHFGPGVSISDDLGVSWEESSSPPISFPVEDAALERVWQLQPAPASQPGVVWAGTQPSALFKSSDGGRSFEFVEGLWNHPHRPEWSAGFGGQAVHTIVPDPVDPDRVLVAMSTGGVYRTADGGKSWEARNKGIKAYFFPDPWPEFGQCVHKVAQHPSAPSRFYAQNHHGVYRSDDGGDTWQSIADGLPTDFGFAMVVHPHDPDTIFTFPIEADGRRFPPEGKCRVYRSRDAGSSWEALGAGLPDNFWTAVMRDAMCTDTASVPGVYFGSRSGEVYASPDEGETWHQVAAHLPDVMSVRAAVIPT</sequence>
<dbReference type="Gene3D" id="2.130.10.10">
    <property type="entry name" value="YVTN repeat-like/Quinoprotein amine dehydrogenase"/>
    <property type="match status" value="1"/>
</dbReference>
<dbReference type="OrthoDB" id="9764804at2"/>
<dbReference type="STRING" id="68170.GCA_000974445_06221"/>
<dbReference type="Proteomes" id="UP000033393">
    <property type="component" value="Unassembled WGS sequence"/>
</dbReference>
<keyword evidence="1" id="KW-0378">Hydrolase</keyword>
<dbReference type="PANTHER" id="PTHR43739:SF5">
    <property type="entry name" value="EXO-ALPHA-SIALIDASE"/>
    <property type="match status" value="1"/>
</dbReference>
<dbReference type="InterPro" id="IPR015943">
    <property type="entry name" value="WD40/YVTN_repeat-like_dom_sf"/>
</dbReference>
<dbReference type="CDD" id="cd15482">
    <property type="entry name" value="Sialidase_non-viral"/>
    <property type="match status" value="1"/>
</dbReference>
<dbReference type="GO" id="GO:0016787">
    <property type="term" value="F:hydrolase activity"/>
    <property type="evidence" value="ECO:0007669"/>
    <property type="project" value="UniProtKB-KW"/>
</dbReference>
<evidence type="ECO:0000313" key="1">
    <source>
        <dbReference type="EMBL" id="KJK51060.1"/>
    </source>
</evidence>
<evidence type="ECO:0000313" key="2">
    <source>
        <dbReference type="Proteomes" id="UP000033393"/>
    </source>
</evidence>
<dbReference type="PANTHER" id="PTHR43739">
    <property type="entry name" value="XYLOGLUCANASE (EUROFUNG)"/>
    <property type="match status" value="1"/>
</dbReference>
<gene>
    <name evidence="1" type="ORF">UK23_08820</name>
</gene>
<protein>
    <submittedName>
        <fullName evidence="1">Glycosyl hydrolase</fullName>
    </submittedName>
</protein>
<dbReference type="SUPFAM" id="SSF110296">
    <property type="entry name" value="Oligoxyloglucan reducing end-specific cellobiohydrolase"/>
    <property type="match status" value="1"/>
</dbReference>
<keyword evidence="2" id="KW-1185">Reference proteome</keyword>
<proteinExistence type="predicted"/>
<dbReference type="RefSeq" id="WP_045310898.1">
    <property type="nucleotide sequence ID" value="NZ_JYJG01000045.1"/>
</dbReference>
<organism evidence="1 2">
    <name type="scientific">Lentzea aerocolonigenes</name>
    <name type="common">Lechevalieria aerocolonigenes</name>
    <name type="synonym">Saccharothrix aerocolonigenes</name>
    <dbReference type="NCBI Taxonomy" id="68170"/>
    <lineage>
        <taxon>Bacteria</taxon>
        <taxon>Bacillati</taxon>
        <taxon>Actinomycetota</taxon>
        <taxon>Actinomycetes</taxon>
        <taxon>Pseudonocardiales</taxon>
        <taxon>Pseudonocardiaceae</taxon>
        <taxon>Lentzea</taxon>
    </lineage>
</organism>
<dbReference type="AlphaFoldDB" id="A0A0F0H6D3"/>